<dbReference type="Proteomes" id="UP000046393">
    <property type="component" value="Unplaced"/>
</dbReference>
<evidence type="ECO:0000313" key="6">
    <source>
        <dbReference type="Proteomes" id="UP000046393"/>
    </source>
</evidence>
<dbReference type="InterPro" id="IPR038459">
    <property type="entry name" value="MT_TRM10-typ_sf"/>
</dbReference>
<feature type="compositionally biased region" description="Basic residues" evidence="4">
    <location>
        <begin position="56"/>
        <end position="66"/>
    </location>
</feature>
<dbReference type="AlphaFoldDB" id="A0A0N5AH62"/>
<evidence type="ECO:0000256" key="4">
    <source>
        <dbReference type="SAM" id="MobiDB-lite"/>
    </source>
</evidence>
<dbReference type="GO" id="GO:0000049">
    <property type="term" value="F:tRNA binding"/>
    <property type="evidence" value="ECO:0007669"/>
    <property type="project" value="TreeGrafter"/>
</dbReference>
<dbReference type="GO" id="GO:0008168">
    <property type="term" value="F:methyltransferase activity"/>
    <property type="evidence" value="ECO:0007669"/>
    <property type="project" value="UniProtKB-KW"/>
</dbReference>
<evidence type="ECO:0000256" key="3">
    <source>
        <dbReference type="ARBA" id="ARBA00022691"/>
    </source>
</evidence>
<evidence type="ECO:0000259" key="5">
    <source>
        <dbReference type="PROSITE" id="PS51675"/>
    </source>
</evidence>
<name>A0A0N5AH62_9BILA</name>
<sequence length="277" mass="31839">MVDNSNENELEFGLYQEFSNLFSVDDLISELNPISVTKHSKHVNGQKRNERISEHKRSKRKAEHYRRRQRLKNVGETLTPKVLPFTVNFCIDFSMASVMSMKEVSRLIRQLGRIRGLQKRYLGLSIALHSFSVELATEARQMLSGFDKYGWNLMSHDEFLFTMYILKRCVAKKAVYLSPDSSLPPLLDLSRDNVYIIGGLVDETGVGSLTRDTAEMYGAAVYRLPIKEFMRKKSKGTYNVTLPINLVVEILIEFIFTKQWGKTLTKLLPARIGYESL</sequence>
<protein>
    <submittedName>
        <fullName evidence="7">SAM-dependent MTase TRM10-type domain-containing protein</fullName>
    </submittedName>
</protein>
<dbReference type="GO" id="GO:0005654">
    <property type="term" value="C:nucleoplasm"/>
    <property type="evidence" value="ECO:0007669"/>
    <property type="project" value="TreeGrafter"/>
</dbReference>
<proteinExistence type="predicted"/>
<dbReference type="GO" id="GO:0002939">
    <property type="term" value="P:tRNA N1-guanine methylation"/>
    <property type="evidence" value="ECO:0007669"/>
    <property type="project" value="TreeGrafter"/>
</dbReference>
<dbReference type="PANTHER" id="PTHR13563">
    <property type="entry name" value="TRNA (GUANINE-9-) METHYLTRANSFERASE"/>
    <property type="match status" value="1"/>
</dbReference>
<dbReference type="InterPro" id="IPR007356">
    <property type="entry name" value="tRNA_m1G_MeTrfase_euk"/>
</dbReference>
<accession>A0A0N5AH62</accession>
<dbReference type="WBParaSite" id="SMUV_0000370301-mRNA-1">
    <property type="protein sequence ID" value="SMUV_0000370301-mRNA-1"/>
    <property type="gene ID" value="SMUV_0000370301"/>
</dbReference>
<dbReference type="PANTHER" id="PTHR13563:SF19">
    <property type="entry name" value="TRNA METHYLTRANSFERASE 10 HOMOLOG B"/>
    <property type="match status" value="1"/>
</dbReference>
<organism evidence="6 7">
    <name type="scientific">Syphacia muris</name>
    <dbReference type="NCBI Taxonomy" id="451379"/>
    <lineage>
        <taxon>Eukaryota</taxon>
        <taxon>Metazoa</taxon>
        <taxon>Ecdysozoa</taxon>
        <taxon>Nematoda</taxon>
        <taxon>Chromadorea</taxon>
        <taxon>Rhabditida</taxon>
        <taxon>Spirurina</taxon>
        <taxon>Oxyuridomorpha</taxon>
        <taxon>Oxyuroidea</taxon>
        <taxon>Oxyuridae</taxon>
        <taxon>Syphacia</taxon>
    </lineage>
</organism>
<keyword evidence="1" id="KW-0489">Methyltransferase</keyword>
<feature type="region of interest" description="Disordered" evidence="4">
    <location>
        <begin position="39"/>
        <end position="66"/>
    </location>
</feature>
<keyword evidence="6" id="KW-1185">Reference proteome</keyword>
<evidence type="ECO:0000313" key="7">
    <source>
        <dbReference type="WBParaSite" id="SMUV_0000370301-mRNA-1"/>
    </source>
</evidence>
<dbReference type="Gene3D" id="3.40.1280.30">
    <property type="match status" value="1"/>
</dbReference>
<dbReference type="PROSITE" id="PS51675">
    <property type="entry name" value="SAM_MT_TRM10"/>
    <property type="match status" value="1"/>
</dbReference>
<evidence type="ECO:0000256" key="1">
    <source>
        <dbReference type="ARBA" id="ARBA00022603"/>
    </source>
</evidence>
<keyword evidence="3" id="KW-0949">S-adenosyl-L-methionine</keyword>
<reference evidence="7" key="1">
    <citation type="submission" date="2017-02" db="UniProtKB">
        <authorList>
            <consortium name="WormBaseParasite"/>
        </authorList>
    </citation>
    <scope>IDENTIFICATION</scope>
</reference>
<dbReference type="InterPro" id="IPR028564">
    <property type="entry name" value="MT_TRM10-typ"/>
</dbReference>
<feature type="domain" description="SAM-dependent MTase TRM10-type" evidence="5">
    <location>
        <begin position="74"/>
        <end position="275"/>
    </location>
</feature>
<evidence type="ECO:0000256" key="2">
    <source>
        <dbReference type="ARBA" id="ARBA00022679"/>
    </source>
</evidence>
<keyword evidence="2" id="KW-0808">Transferase</keyword>
<dbReference type="STRING" id="451379.A0A0N5AH62"/>